<evidence type="ECO:0000256" key="12">
    <source>
        <dbReference type="ARBA" id="ARBA00048138"/>
    </source>
</evidence>
<evidence type="ECO:0000256" key="2">
    <source>
        <dbReference type="ARBA" id="ARBA00005135"/>
    </source>
</evidence>
<evidence type="ECO:0000256" key="4">
    <source>
        <dbReference type="ARBA" id="ARBA00012640"/>
    </source>
</evidence>
<proteinExistence type="inferred from homology"/>
<comment type="catalytic activity">
    <reaction evidence="12">
        <text>O-phospho-L-serine + H2O = L-serine + phosphate</text>
        <dbReference type="Rhea" id="RHEA:21208"/>
        <dbReference type="ChEBI" id="CHEBI:15377"/>
        <dbReference type="ChEBI" id="CHEBI:33384"/>
        <dbReference type="ChEBI" id="CHEBI:43474"/>
        <dbReference type="ChEBI" id="CHEBI:57524"/>
        <dbReference type="EC" id="3.1.3.3"/>
    </reaction>
</comment>
<dbReference type="NCBIfam" id="TIGR00338">
    <property type="entry name" value="serB"/>
    <property type="match status" value="1"/>
</dbReference>
<evidence type="ECO:0000256" key="1">
    <source>
        <dbReference type="ARBA" id="ARBA00001946"/>
    </source>
</evidence>
<comment type="cofactor">
    <cofactor evidence="1">
        <name>Mg(2+)</name>
        <dbReference type="ChEBI" id="CHEBI:18420"/>
    </cofactor>
</comment>
<dbReference type="SFLD" id="SFLDS00003">
    <property type="entry name" value="Haloacid_Dehalogenase"/>
    <property type="match status" value="1"/>
</dbReference>
<dbReference type="SUPFAM" id="SSF56784">
    <property type="entry name" value="HAD-like"/>
    <property type="match status" value="1"/>
</dbReference>
<comment type="similarity">
    <text evidence="3">Belongs to the HAD-like hydrolase superfamily. SerB family.</text>
</comment>
<evidence type="ECO:0000256" key="7">
    <source>
        <dbReference type="ARBA" id="ARBA00022723"/>
    </source>
</evidence>
<keyword evidence="8" id="KW-0378">Hydrolase</keyword>
<dbReference type="NCBIfam" id="TIGR01488">
    <property type="entry name" value="HAD-SF-IB"/>
    <property type="match status" value="1"/>
</dbReference>
<protein>
    <recommendedName>
        <fullName evidence="5">Phosphoserine phosphatase</fullName>
        <ecNumber evidence="4">3.1.3.3</ecNumber>
    </recommendedName>
    <alternativeName>
        <fullName evidence="11">O-phosphoserine phosphohydrolase</fullName>
    </alternativeName>
</protein>
<dbReference type="InterPro" id="IPR004469">
    <property type="entry name" value="PSP"/>
</dbReference>
<reference evidence="15 16" key="1">
    <citation type="submission" date="2017-04" db="EMBL/GenBank/DDBJ databases">
        <authorList>
            <person name="Afonso C.L."/>
            <person name="Miller P.J."/>
            <person name="Scott M.A."/>
            <person name="Spackman E."/>
            <person name="Goraichik I."/>
            <person name="Dimitrov K.M."/>
            <person name="Suarez D.L."/>
            <person name="Swayne D.E."/>
        </authorList>
    </citation>
    <scope>NUCLEOTIDE SEQUENCE [LARGE SCALE GENOMIC DNA]</scope>
    <source>
        <strain evidence="15 16">B5P</strain>
    </source>
</reference>
<feature type="active site" description="Nucleophile" evidence="14">
    <location>
        <position position="87"/>
    </location>
</feature>
<dbReference type="Pfam" id="PF12710">
    <property type="entry name" value="HAD"/>
    <property type="match status" value="1"/>
</dbReference>
<evidence type="ECO:0000256" key="5">
    <source>
        <dbReference type="ARBA" id="ARBA00015196"/>
    </source>
</evidence>
<dbReference type="GO" id="GO:0036424">
    <property type="term" value="F:L-phosphoserine phosphatase activity"/>
    <property type="evidence" value="ECO:0007669"/>
    <property type="project" value="InterPro"/>
</dbReference>
<evidence type="ECO:0000256" key="10">
    <source>
        <dbReference type="ARBA" id="ARBA00023299"/>
    </source>
</evidence>
<gene>
    <name evidence="15" type="ORF">SAMN02982922_3352</name>
</gene>
<dbReference type="GO" id="GO:0000287">
    <property type="term" value="F:magnesium ion binding"/>
    <property type="evidence" value="ECO:0007669"/>
    <property type="project" value="TreeGrafter"/>
</dbReference>
<evidence type="ECO:0000256" key="13">
    <source>
        <dbReference type="ARBA" id="ARBA00048523"/>
    </source>
</evidence>
<sequence length="296" mass="30468">MTSLVATLISHPSRPALTADLANSACRAVGASAADWLADGVACDIPLPEGLSAADATAALANALSGAGIDIAVQEVHNRRKQLLIADMDSTMIDQECIDELADLVGVKEHVAAITARSMNGEIAFEPALRERVALLKGLPASVVGDVIEKRITLASGGTALVRTMRAHGAWTALVSGGFTVFTGPVAAMIGFDENIANILHEADGKLAGTVAEPILGRAAKAEALTSISARLGITPAEAIAVGDGANDLDMLQLAGTGVALHAKPAVAAQAKIRIDHGDLTALLYLQGYRRSDFRD</sequence>
<comment type="catalytic activity">
    <reaction evidence="13">
        <text>O-phospho-D-serine + H2O = D-serine + phosphate</text>
        <dbReference type="Rhea" id="RHEA:24873"/>
        <dbReference type="ChEBI" id="CHEBI:15377"/>
        <dbReference type="ChEBI" id="CHEBI:35247"/>
        <dbReference type="ChEBI" id="CHEBI:43474"/>
        <dbReference type="ChEBI" id="CHEBI:58680"/>
        <dbReference type="EC" id="3.1.3.3"/>
    </reaction>
</comment>
<keyword evidence="16" id="KW-1185">Reference proteome</keyword>
<dbReference type="GO" id="GO:0005737">
    <property type="term" value="C:cytoplasm"/>
    <property type="evidence" value="ECO:0007669"/>
    <property type="project" value="TreeGrafter"/>
</dbReference>
<feature type="active site" description="Proton donor" evidence="14">
    <location>
        <position position="89"/>
    </location>
</feature>
<dbReference type="InterPro" id="IPR023214">
    <property type="entry name" value="HAD_sf"/>
</dbReference>
<dbReference type="PANTHER" id="PTHR43344:SF2">
    <property type="entry name" value="PHOSPHOSERINE PHOSPHATASE"/>
    <property type="match status" value="1"/>
</dbReference>
<keyword evidence="7" id="KW-0479">Metal-binding</keyword>
<evidence type="ECO:0000256" key="3">
    <source>
        <dbReference type="ARBA" id="ARBA00009184"/>
    </source>
</evidence>
<dbReference type="UniPathway" id="UPA00135">
    <property type="reaction ID" value="UER00198"/>
</dbReference>
<evidence type="ECO:0000256" key="11">
    <source>
        <dbReference type="ARBA" id="ARBA00031693"/>
    </source>
</evidence>
<dbReference type="CDD" id="cd07500">
    <property type="entry name" value="HAD_PSP"/>
    <property type="match status" value="1"/>
</dbReference>
<evidence type="ECO:0000256" key="6">
    <source>
        <dbReference type="ARBA" id="ARBA00022605"/>
    </source>
</evidence>
<dbReference type="EC" id="3.1.3.3" evidence="4"/>
<dbReference type="EMBL" id="FXBL01000004">
    <property type="protein sequence ID" value="SMH46275.1"/>
    <property type="molecule type" value="Genomic_DNA"/>
</dbReference>
<dbReference type="SFLD" id="SFLDG01136">
    <property type="entry name" value="C1.6:_Phosphoserine_Phosphatas"/>
    <property type="match status" value="1"/>
</dbReference>
<dbReference type="RefSeq" id="WP_244561763.1">
    <property type="nucleotide sequence ID" value="NZ_FXBL01000004.1"/>
</dbReference>
<keyword evidence="9" id="KW-0460">Magnesium</keyword>
<dbReference type="SFLD" id="SFLDF00029">
    <property type="entry name" value="phosphoserine_phosphatase"/>
    <property type="match status" value="1"/>
</dbReference>
<dbReference type="InterPro" id="IPR036412">
    <property type="entry name" value="HAD-like_sf"/>
</dbReference>
<evidence type="ECO:0000256" key="9">
    <source>
        <dbReference type="ARBA" id="ARBA00022842"/>
    </source>
</evidence>
<dbReference type="InterPro" id="IPR050582">
    <property type="entry name" value="HAD-like_SerB"/>
</dbReference>
<accession>A0A1X7P5T5</accession>
<keyword evidence="10" id="KW-0718">Serine biosynthesis</keyword>
<dbReference type="Proteomes" id="UP000193083">
    <property type="component" value="Unassembled WGS sequence"/>
</dbReference>
<comment type="pathway">
    <text evidence="2">Amino-acid biosynthesis; L-serine biosynthesis; L-serine from 3-phospho-D-glycerate: step 3/3.</text>
</comment>
<dbReference type="PANTHER" id="PTHR43344">
    <property type="entry name" value="PHOSPHOSERINE PHOSPHATASE"/>
    <property type="match status" value="1"/>
</dbReference>
<dbReference type="SFLD" id="SFLDG01137">
    <property type="entry name" value="C1.6.1:_Phosphoserine_Phosphat"/>
    <property type="match status" value="1"/>
</dbReference>
<evidence type="ECO:0000313" key="15">
    <source>
        <dbReference type="EMBL" id="SMH46275.1"/>
    </source>
</evidence>
<evidence type="ECO:0000256" key="8">
    <source>
        <dbReference type="ARBA" id="ARBA00022801"/>
    </source>
</evidence>
<dbReference type="GO" id="GO:0006564">
    <property type="term" value="P:L-serine biosynthetic process"/>
    <property type="evidence" value="ECO:0007669"/>
    <property type="project" value="UniProtKB-KW"/>
</dbReference>
<name>A0A1X7P5T5_9HYPH</name>
<evidence type="ECO:0000313" key="16">
    <source>
        <dbReference type="Proteomes" id="UP000193083"/>
    </source>
</evidence>
<evidence type="ECO:0000256" key="14">
    <source>
        <dbReference type="PIRSR" id="PIRSR604469-1"/>
    </source>
</evidence>
<keyword evidence="6" id="KW-0028">Amino-acid biosynthesis</keyword>
<dbReference type="Gene3D" id="3.40.50.1000">
    <property type="entry name" value="HAD superfamily/HAD-like"/>
    <property type="match status" value="1"/>
</dbReference>
<organism evidence="15 16">
    <name type="scientific">Mesorhizobium australicum</name>
    <dbReference type="NCBI Taxonomy" id="536018"/>
    <lineage>
        <taxon>Bacteria</taxon>
        <taxon>Pseudomonadati</taxon>
        <taxon>Pseudomonadota</taxon>
        <taxon>Alphaproteobacteria</taxon>
        <taxon>Hyphomicrobiales</taxon>
        <taxon>Phyllobacteriaceae</taxon>
        <taxon>Mesorhizobium</taxon>
    </lineage>
</organism>
<dbReference type="AlphaFoldDB" id="A0A1X7P5T5"/>